<evidence type="ECO:0000256" key="3">
    <source>
        <dbReference type="ARBA" id="ARBA00022833"/>
    </source>
</evidence>
<dbReference type="PROSITE" id="PS51999">
    <property type="entry name" value="ZF_GRF"/>
    <property type="match status" value="1"/>
</dbReference>
<dbReference type="Proteomes" id="UP000601435">
    <property type="component" value="Unassembled WGS sequence"/>
</dbReference>
<evidence type="ECO:0000259" key="6">
    <source>
        <dbReference type="PROSITE" id="PS50994"/>
    </source>
</evidence>
<accession>A0A812RIQ4</accession>
<dbReference type="InterPro" id="IPR036397">
    <property type="entry name" value="RNaseH_sf"/>
</dbReference>
<feature type="compositionally biased region" description="Low complexity" evidence="5">
    <location>
        <begin position="770"/>
        <end position="780"/>
    </location>
</feature>
<feature type="compositionally biased region" description="Polar residues" evidence="5">
    <location>
        <begin position="814"/>
        <end position="836"/>
    </location>
</feature>
<keyword evidence="3" id="KW-0862">Zinc</keyword>
<comment type="caution">
    <text evidence="8">The sequence shown here is derived from an EMBL/GenBank/DDBJ whole genome shotgun (WGS) entry which is preliminary data.</text>
</comment>
<feature type="compositionally biased region" description="Polar residues" evidence="5">
    <location>
        <begin position="781"/>
        <end position="792"/>
    </location>
</feature>
<name>A0A812RIQ4_9DINO</name>
<dbReference type="OrthoDB" id="437005at2759"/>
<dbReference type="GO" id="GO:0003676">
    <property type="term" value="F:nucleic acid binding"/>
    <property type="evidence" value="ECO:0007669"/>
    <property type="project" value="InterPro"/>
</dbReference>
<protein>
    <recommendedName>
        <fullName evidence="10">Copia protein</fullName>
    </recommendedName>
</protein>
<evidence type="ECO:0000313" key="9">
    <source>
        <dbReference type="Proteomes" id="UP000601435"/>
    </source>
</evidence>
<keyword evidence="1" id="KW-0479">Metal-binding</keyword>
<feature type="region of interest" description="Disordered" evidence="5">
    <location>
        <begin position="1"/>
        <end position="101"/>
    </location>
</feature>
<sequence>MAADPAASAQPVPDDEVDDEAEEEEPFDPWASQGDQGDTGDRYTARPASPTDAAEYRQFLQFLNRRGGNSTRRRGADDDDDDDDRDSRSNSGPPPTWDASTPFKDYLIRARLWLATTKAKPQSRGLMLLRGLTGVPFDDMKYLAKSDSWMKAKDNGEQLLKAMDVKELYGDDEREDMLNSLFKITYAVRRGKSEGHKEFFSRWELAIRKLSEHNITLPSEYLGFLLTMALQLNQEEVKLLMNFTQGRLSQKDVKEWVRVHETNLDLKSAATSSARAKPPAAAYHTEISDPVPETEDFGDEGPDEQIEVLLNVMQDLSEDSGGTNAAEEQGSFDEDEAREILSTMVKEHAKRRTFAAVNEAKKNKTLARGYGAGARYQFGKGSGKGGSKGGFEGSYREHGAHLLELGAHEAHFLGFEDFLRTKQAINADSGAQMTIGGSSSSTARPRPSGSASVLSAYKERVPVHDVCFLSRAQAEAQTAFDETCATVDTGCQRSAVAAANMPSGKRSRVDNTKEFNPNEIAWSRMVVRMLMSVLNAASSVILSHLGIRGPRMQIYDQVIQELPRMTGAELDNLRRAVEHHLERRRLEGMSSDQWDAKLPWSRQTTEDHDMETNSETGFILIDTPKLVTGATENHRAVIRCFCQKPTVVLQARKEGRNQGRLFRRCPLWANPSIRCSYFSWLEHQPYWQPGATSSTAPYPTSTGPPVDFTKAPATPAKSSKSPSSPTSPSMINPEKCEHRATTYAGSNAYVHQVKCRDCGKVLSRTRKEPAAAAAPAPTTPSLGGSSWLNSPSDMEPVEIDPRRPAGPPPPVPVNNMSDTYKGNRSTKVSGSASSTRDNQDWEEFQEFKRFQVEYYQELFALSKVEAKTVAEIYNPNRFGRRAKQFRLHPGQAFDIELGHDLLKPSVQHSVLTYVQQERPGLVIISPPCEAFSTLNRLLDRFRQHNLAALRRHIDKLKRGKVLLNFAMKVCRQCLDQGTTFVFEHPRGASSWTMPSVQRLLKQLGVILVVADQCAYGLTDKHQVPHKKATGFITNNKNVAEALSRKCPKNHPHAWILGNKQISKRAQVYPDALVDAILESYSRSIGKATHEVHLTKADQVVAKDRRHDCNYFSAQERNEIEEQLRQVPKEILAEEEESPPLVDVMKPEAFGITADLEATVGWKEVPLTKHWLYVGDNEPELTIPAVDSAARRLPWRTTWTRVQERWVLLEDEVRWQDLPQQPALQPNTRYISVYQARLDQGADKRMRHFPGMAKITLERMIRRAHEGLGHPEHSRFIRILRQSNASDEVIAAAEKFRCSTCEAYKLPDPVRKGAPPKEDLFINERVGVDTVHLRDHNNEAVPSLNIIDFHTHFQLVIPMATESASEVRKAYRQWVRFFGVPRKVLYDLGSEFKAEFRRQVEQDGSEAIPSALETPTQRGLTERAGGVFKNILYKSMVDYQCTSRDEWRELVDIACMTRNRLLLRGGYSPIQRVIGYTPRLPGGLLSGGADDHTFAARLTMGDKDVARAMKMRKAAAVAFHAADCDQALRAATLAGSRRVCDFEVGQAVYFWRRGAGSTKKTRQSYWQGPGRVVMTSLPNAVWIARGNMLVKASPERVRHASSEENLSVSGWLRGISKTRQDFEKIPRKGFVDLTVENPDEAALEQPDDPLEEDGVIEPVRRQGPSEKVMIRQLLRVSVVEQKKESKASDFKGKEASEEIMRTKPEKVMVSKAESEGILLADGDHGPCKAKCRHVMRGYSEESALDVEFTTPQITRDSVIFILQILSSFIWTPGFVDFTQAFHSGDWIQRELYCSQPREGIPGMHPKQLLRLLKTCYGLTDGPLAWYKHLARRLQQLGYEVSKADPCVFFLRGPEKEGSKLEGIIGVATDDLLHGGTERHWNNIATIAQEYKLGKNQQGAGRFTGKDIALQDDGSILVNQQFYVQVRDLIEANKISEEARKERETRVLDSPSRAASPETYHPGSSPDGPDLHRLSGKQTIYKFQQKQGQVDHQVLEDHWAEPDGIRVLQDTAWTGSSWFWKDDNGGVPASKVHSSWVQLQNLSSQGGQIVIYHDKKLSEAEEPAMTTVASWRSYRLKRKTVDTLAAEGQ</sequence>
<feature type="compositionally biased region" description="Low complexity" evidence="5">
    <location>
        <begin position="694"/>
        <end position="729"/>
    </location>
</feature>
<feature type="domain" description="GRF-type" evidence="7">
    <location>
        <begin position="640"/>
        <end position="684"/>
    </location>
</feature>
<reference evidence="8" key="1">
    <citation type="submission" date="2021-02" db="EMBL/GenBank/DDBJ databases">
        <authorList>
            <person name="Dougan E. K."/>
            <person name="Rhodes N."/>
            <person name="Thang M."/>
            <person name="Chan C."/>
        </authorList>
    </citation>
    <scope>NUCLEOTIDE SEQUENCE</scope>
</reference>
<dbReference type="InterPro" id="IPR001584">
    <property type="entry name" value="Integrase_cat-core"/>
</dbReference>
<dbReference type="GO" id="GO:0015074">
    <property type="term" value="P:DNA integration"/>
    <property type="evidence" value="ECO:0007669"/>
    <property type="project" value="InterPro"/>
</dbReference>
<feature type="non-terminal residue" evidence="8">
    <location>
        <position position="2087"/>
    </location>
</feature>
<dbReference type="PROSITE" id="PS50994">
    <property type="entry name" value="INTEGRASE"/>
    <property type="match status" value="1"/>
</dbReference>
<feature type="domain" description="Integrase catalytic" evidence="6">
    <location>
        <begin position="1310"/>
        <end position="1476"/>
    </location>
</feature>
<evidence type="ECO:0000256" key="1">
    <source>
        <dbReference type="ARBA" id="ARBA00022723"/>
    </source>
</evidence>
<evidence type="ECO:0000256" key="4">
    <source>
        <dbReference type="PROSITE-ProRule" id="PRU01343"/>
    </source>
</evidence>
<feature type="region of interest" description="Disordered" evidence="5">
    <location>
        <begin position="1938"/>
        <end position="1972"/>
    </location>
</feature>
<feature type="compositionally biased region" description="Acidic residues" evidence="5">
    <location>
        <begin position="13"/>
        <end position="27"/>
    </location>
</feature>
<evidence type="ECO:0008006" key="10">
    <source>
        <dbReference type="Google" id="ProtNLM"/>
    </source>
</evidence>
<feature type="region of interest" description="Disordered" evidence="5">
    <location>
        <begin position="769"/>
        <end position="838"/>
    </location>
</feature>
<dbReference type="PANTHER" id="PTHR37984">
    <property type="entry name" value="PROTEIN CBG26694"/>
    <property type="match status" value="1"/>
</dbReference>
<keyword evidence="9" id="KW-1185">Reference proteome</keyword>
<dbReference type="InterPro" id="IPR050951">
    <property type="entry name" value="Retrovirus_Pol_polyprotein"/>
</dbReference>
<dbReference type="Gene3D" id="3.30.420.10">
    <property type="entry name" value="Ribonuclease H-like superfamily/Ribonuclease H"/>
    <property type="match status" value="1"/>
</dbReference>
<dbReference type="InterPro" id="IPR013103">
    <property type="entry name" value="RVT_2"/>
</dbReference>
<dbReference type="GO" id="GO:0008270">
    <property type="term" value="F:zinc ion binding"/>
    <property type="evidence" value="ECO:0007669"/>
    <property type="project" value="UniProtKB-KW"/>
</dbReference>
<dbReference type="Pfam" id="PF06839">
    <property type="entry name" value="Zn_ribbon_GRF"/>
    <property type="match status" value="1"/>
</dbReference>
<proteinExistence type="predicted"/>
<evidence type="ECO:0000256" key="2">
    <source>
        <dbReference type="ARBA" id="ARBA00022771"/>
    </source>
</evidence>
<evidence type="ECO:0000256" key="5">
    <source>
        <dbReference type="SAM" id="MobiDB-lite"/>
    </source>
</evidence>
<dbReference type="InterPro" id="IPR012337">
    <property type="entry name" value="RNaseH-like_sf"/>
</dbReference>
<dbReference type="InterPro" id="IPR010666">
    <property type="entry name" value="Znf_GRF"/>
</dbReference>
<evidence type="ECO:0000259" key="7">
    <source>
        <dbReference type="PROSITE" id="PS51999"/>
    </source>
</evidence>
<evidence type="ECO:0000313" key="8">
    <source>
        <dbReference type="EMBL" id="CAE7441782.1"/>
    </source>
</evidence>
<gene>
    <name evidence="8" type="ORF">SNEC2469_LOCUS12142</name>
</gene>
<organism evidence="8 9">
    <name type="scientific">Symbiodinium necroappetens</name>
    <dbReference type="NCBI Taxonomy" id="1628268"/>
    <lineage>
        <taxon>Eukaryota</taxon>
        <taxon>Sar</taxon>
        <taxon>Alveolata</taxon>
        <taxon>Dinophyceae</taxon>
        <taxon>Suessiales</taxon>
        <taxon>Symbiodiniaceae</taxon>
        <taxon>Symbiodinium</taxon>
    </lineage>
</organism>
<dbReference type="PANTHER" id="PTHR37984:SF5">
    <property type="entry name" value="PROTEIN NYNRIN-LIKE"/>
    <property type="match status" value="1"/>
</dbReference>
<keyword evidence="2 4" id="KW-0863">Zinc-finger</keyword>
<dbReference type="Pfam" id="PF07727">
    <property type="entry name" value="RVT_2"/>
    <property type="match status" value="1"/>
</dbReference>
<dbReference type="SUPFAM" id="SSF53098">
    <property type="entry name" value="Ribonuclease H-like"/>
    <property type="match status" value="1"/>
</dbReference>
<dbReference type="EMBL" id="CAJNJA010019239">
    <property type="protein sequence ID" value="CAE7441782.1"/>
    <property type="molecule type" value="Genomic_DNA"/>
</dbReference>
<feature type="region of interest" description="Disordered" evidence="5">
    <location>
        <begin position="694"/>
        <end position="733"/>
    </location>
</feature>